<dbReference type="GO" id="GO:0005886">
    <property type="term" value="C:plasma membrane"/>
    <property type="evidence" value="ECO:0007669"/>
    <property type="project" value="UniProtKB-SubCell"/>
</dbReference>
<feature type="transmembrane region" description="Helical" evidence="8">
    <location>
        <begin position="449"/>
        <end position="466"/>
    </location>
</feature>
<sequence>MRWETMLRSLVLALGLLMAMAAGGSLRLAAQQAPPAPPPGMTQQQFDALVEAISAAVVKKLSEQGTLPAKPAPSGGATSTASDDDDRFRDESRVMADRVRAVSAAFPELIRHSGEMIGRLDRRPTGGTGPGAFLLLLALAVALGLAAELATRYALARARRGVLHGHDAAPGPWRLLGLAAVDTVPILVLAVVARAVGGWWFAGEDTQARLATLVLYGLVAWRSYVLIFRLWFRTDLPVARIVPVNDADARRIYHTLSMVTAIMAAVRSWNLFLHGYGTAPDVMAAAAVASNIFVTVVYVAAAWYTREAIARWFVAMVEHQHHAGDHIRAALARRWIIFALILFLGIAAAHLYEVIFAHFEVSAAVIRTLAIIVGLVLLETLFDYATRRLAQPAATDEAGVAEPRFVDVAARCMRVLVRIVALLIVAETWVVEVLALVRPQDLWRVARSGVTAGATLFLAFVAWELVKFLAQRYAVRNPVLLPGGDPEDLGEGTVPSNVSRLRTLLPVMRVAMAVIIVVLTVLIVLSELGVNIAPLIAGASVVGLAISFGSQTLVRDIVSGIFYLADDAFRVGEYLDAGKAKGTVEGFTLRSIRLRHQNGQVHTIPFGQLGQITNFSRDWTTVKFNLRFARNTDLEKVRRAVKKIGLEMMAEPELKRDMLQPLKLQGVADIADNALVLRFKFTCRPIKPSYIQRQAVKRMFQAFPALGIEFAQATISVQSLGGAAVDPALGGAAAATTLSSAQTAAAAGGGA</sequence>
<protein>
    <submittedName>
        <fullName evidence="11">Mechanosensitive ion channel</fullName>
    </submittedName>
</protein>
<organism evidence="11 12">
    <name type="scientific">Vineibacter terrae</name>
    <dbReference type="NCBI Taxonomy" id="2586908"/>
    <lineage>
        <taxon>Bacteria</taxon>
        <taxon>Pseudomonadati</taxon>
        <taxon>Pseudomonadota</taxon>
        <taxon>Alphaproteobacteria</taxon>
        <taxon>Hyphomicrobiales</taxon>
        <taxon>Vineibacter</taxon>
    </lineage>
</organism>
<dbReference type="EMBL" id="VDUZ01000055">
    <property type="protein sequence ID" value="TXL70669.1"/>
    <property type="molecule type" value="Genomic_DNA"/>
</dbReference>
<dbReference type="PANTHER" id="PTHR30460">
    <property type="entry name" value="MODERATE CONDUCTANCE MECHANOSENSITIVE CHANNEL YBIO"/>
    <property type="match status" value="1"/>
</dbReference>
<dbReference type="InterPro" id="IPR010920">
    <property type="entry name" value="LSM_dom_sf"/>
</dbReference>
<name>A0A5C8PA45_9HYPH</name>
<evidence type="ECO:0000259" key="10">
    <source>
        <dbReference type="Pfam" id="PF21088"/>
    </source>
</evidence>
<dbReference type="Pfam" id="PF21088">
    <property type="entry name" value="MS_channel_1st"/>
    <property type="match status" value="1"/>
</dbReference>
<dbReference type="SUPFAM" id="SSF82861">
    <property type="entry name" value="Mechanosensitive channel protein MscS (YggB), transmembrane region"/>
    <property type="match status" value="1"/>
</dbReference>
<evidence type="ECO:0000256" key="2">
    <source>
        <dbReference type="ARBA" id="ARBA00008017"/>
    </source>
</evidence>
<feature type="transmembrane region" description="Helical" evidence="8">
    <location>
        <begin position="213"/>
        <end position="232"/>
    </location>
</feature>
<keyword evidence="3" id="KW-1003">Cell membrane</keyword>
<feature type="transmembrane region" description="Helical" evidence="8">
    <location>
        <begin position="282"/>
        <end position="304"/>
    </location>
</feature>
<evidence type="ECO:0000313" key="11">
    <source>
        <dbReference type="EMBL" id="TXL70669.1"/>
    </source>
</evidence>
<evidence type="ECO:0000256" key="3">
    <source>
        <dbReference type="ARBA" id="ARBA00022475"/>
    </source>
</evidence>
<dbReference type="AlphaFoldDB" id="A0A5C8PA45"/>
<feature type="transmembrane region" description="Helical" evidence="8">
    <location>
        <begin position="252"/>
        <end position="270"/>
    </location>
</feature>
<feature type="domain" description="Mechanosensitive ion channel transmembrane helices 2/3" evidence="10">
    <location>
        <begin position="514"/>
        <end position="551"/>
    </location>
</feature>
<feature type="transmembrane region" description="Helical" evidence="8">
    <location>
        <begin position="132"/>
        <end position="155"/>
    </location>
</feature>
<dbReference type="InterPro" id="IPR023408">
    <property type="entry name" value="MscS_beta-dom_sf"/>
</dbReference>
<keyword evidence="6 8" id="KW-0472">Membrane</keyword>
<evidence type="ECO:0000256" key="8">
    <source>
        <dbReference type="SAM" id="Phobius"/>
    </source>
</evidence>
<keyword evidence="12" id="KW-1185">Reference proteome</keyword>
<evidence type="ECO:0000256" key="7">
    <source>
        <dbReference type="SAM" id="MobiDB-lite"/>
    </source>
</evidence>
<dbReference type="SUPFAM" id="SSF82689">
    <property type="entry name" value="Mechanosensitive channel protein MscS (YggB), C-terminal domain"/>
    <property type="match status" value="1"/>
</dbReference>
<feature type="transmembrane region" description="Helical" evidence="8">
    <location>
        <begin position="175"/>
        <end position="201"/>
    </location>
</feature>
<comment type="similarity">
    <text evidence="2">Belongs to the MscS (TC 1.A.23) family.</text>
</comment>
<dbReference type="OrthoDB" id="9814206at2"/>
<dbReference type="Pfam" id="PF00924">
    <property type="entry name" value="MS_channel_2nd"/>
    <property type="match status" value="1"/>
</dbReference>
<evidence type="ECO:0000259" key="9">
    <source>
        <dbReference type="Pfam" id="PF00924"/>
    </source>
</evidence>
<keyword evidence="4 8" id="KW-0812">Transmembrane</keyword>
<dbReference type="InterPro" id="IPR011066">
    <property type="entry name" value="MscS_channel_C_sf"/>
</dbReference>
<feature type="transmembrane region" description="Helical" evidence="8">
    <location>
        <begin position="335"/>
        <end position="352"/>
    </location>
</feature>
<dbReference type="SUPFAM" id="SSF50182">
    <property type="entry name" value="Sm-like ribonucleoproteins"/>
    <property type="match status" value="1"/>
</dbReference>
<evidence type="ECO:0000256" key="6">
    <source>
        <dbReference type="ARBA" id="ARBA00023136"/>
    </source>
</evidence>
<dbReference type="InterPro" id="IPR049142">
    <property type="entry name" value="MS_channel_1st"/>
</dbReference>
<dbReference type="Gene3D" id="3.30.70.100">
    <property type="match status" value="1"/>
</dbReference>
<reference evidence="11 12" key="1">
    <citation type="submission" date="2019-06" db="EMBL/GenBank/DDBJ databases">
        <title>New taxonomy in bacterial strain CC-CFT640, isolated from vineyard.</title>
        <authorList>
            <person name="Lin S.-Y."/>
            <person name="Tsai C.-F."/>
            <person name="Young C.-C."/>
        </authorList>
    </citation>
    <scope>NUCLEOTIDE SEQUENCE [LARGE SCALE GENOMIC DNA]</scope>
    <source>
        <strain evidence="11 12">CC-CFT640</strain>
    </source>
</reference>
<feature type="transmembrane region" description="Helical" evidence="8">
    <location>
        <begin position="364"/>
        <end position="382"/>
    </location>
</feature>
<evidence type="ECO:0000256" key="4">
    <source>
        <dbReference type="ARBA" id="ARBA00022692"/>
    </source>
</evidence>
<feature type="region of interest" description="Disordered" evidence="7">
    <location>
        <begin position="64"/>
        <end position="88"/>
    </location>
</feature>
<dbReference type="Gene3D" id="1.10.287.1260">
    <property type="match status" value="1"/>
</dbReference>
<keyword evidence="5 8" id="KW-1133">Transmembrane helix</keyword>
<evidence type="ECO:0000256" key="1">
    <source>
        <dbReference type="ARBA" id="ARBA00004651"/>
    </source>
</evidence>
<dbReference type="PANTHER" id="PTHR30460:SF0">
    <property type="entry name" value="MODERATE CONDUCTANCE MECHANOSENSITIVE CHANNEL YBIO"/>
    <property type="match status" value="1"/>
</dbReference>
<dbReference type="InterPro" id="IPR045276">
    <property type="entry name" value="YbiO_bact"/>
</dbReference>
<gene>
    <name evidence="11" type="ORF">FHP25_33400</name>
</gene>
<feature type="domain" description="Mechanosensitive ion channel MscS" evidence="9">
    <location>
        <begin position="552"/>
        <end position="617"/>
    </location>
</feature>
<comment type="subcellular location">
    <subcellularLocation>
        <location evidence="1">Cell membrane</location>
        <topology evidence="1">Multi-pass membrane protein</topology>
    </subcellularLocation>
</comment>
<feature type="transmembrane region" description="Helical" evidence="8">
    <location>
        <begin position="415"/>
        <end position="437"/>
    </location>
</feature>
<comment type="caution">
    <text evidence="11">The sequence shown here is derived from an EMBL/GenBank/DDBJ whole genome shotgun (WGS) entry which is preliminary data.</text>
</comment>
<dbReference type="InterPro" id="IPR011014">
    <property type="entry name" value="MscS_channel_TM-2"/>
</dbReference>
<evidence type="ECO:0000313" key="12">
    <source>
        <dbReference type="Proteomes" id="UP000321638"/>
    </source>
</evidence>
<feature type="transmembrane region" description="Helical" evidence="8">
    <location>
        <begin position="507"/>
        <end position="526"/>
    </location>
</feature>
<proteinExistence type="inferred from homology"/>
<dbReference type="GO" id="GO:0008381">
    <property type="term" value="F:mechanosensitive monoatomic ion channel activity"/>
    <property type="evidence" value="ECO:0007669"/>
    <property type="project" value="InterPro"/>
</dbReference>
<dbReference type="Gene3D" id="2.30.30.60">
    <property type="match status" value="1"/>
</dbReference>
<dbReference type="InterPro" id="IPR006685">
    <property type="entry name" value="MscS_channel_2nd"/>
</dbReference>
<dbReference type="Proteomes" id="UP000321638">
    <property type="component" value="Unassembled WGS sequence"/>
</dbReference>
<accession>A0A5C8PA45</accession>
<evidence type="ECO:0000256" key="5">
    <source>
        <dbReference type="ARBA" id="ARBA00022989"/>
    </source>
</evidence>